<accession>A0A420KIV6</accession>
<keyword evidence="1" id="KW-0378">Hydrolase</keyword>
<sequence>MAHFMAQVLHECGGLTIQFENLNYSAERLPKVWPSRFQPTGPLNPNAYAHNPQKLANEVYGRRMGNTAPGDGFAYRGRGLLQLTGKDSYREATEILRRSFPDAPDFVQAPDEVISADWCVKVAAAEWRQKGCNEKADADSITQVTKAINGGLIGLAERKEWLRRTRAVWP</sequence>
<dbReference type="InterPro" id="IPR052354">
    <property type="entry name" value="Cell_Wall_Dynamics_Protein"/>
</dbReference>
<proteinExistence type="predicted"/>
<reference evidence="1 2" key="1">
    <citation type="submission" date="2018-09" db="EMBL/GenBank/DDBJ databases">
        <title>Genome comparison of Alicycliphilus sp. BQ1, a polyurethanolytic bacterium, with its closest phylogenetic relatives Alicycliphilus denitrificans BC and K601, unable to attack polyurethane.</title>
        <authorList>
            <person name="Loza-Tavera H."/>
            <person name="Lozano L."/>
            <person name="Cevallos M."/>
            <person name="Maya-Lucas O."/>
            <person name="Garcia-Mena J."/>
            <person name="Hernandez J."/>
        </authorList>
    </citation>
    <scope>NUCLEOTIDE SEQUENCE [LARGE SCALE GENOMIC DNA]</scope>
    <source>
        <strain evidence="1 2">BQ1</strain>
    </source>
</reference>
<evidence type="ECO:0000313" key="1">
    <source>
        <dbReference type="EMBL" id="RKJ99867.1"/>
    </source>
</evidence>
<dbReference type="SUPFAM" id="SSF53955">
    <property type="entry name" value="Lysozyme-like"/>
    <property type="match status" value="1"/>
</dbReference>
<dbReference type="Proteomes" id="UP000216225">
    <property type="component" value="Unassembled WGS sequence"/>
</dbReference>
<dbReference type="PANTHER" id="PTHR34408">
    <property type="entry name" value="FAMILY PROTEIN, PUTATIVE-RELATED"/>
    <property type="match status" value="1"/>
</dbReference>
<gene>
    <name evidence="1" type="ORF">CE154_003395</name>
</gene>
<protein>
    <submittedName>
        <fullName evidence="1">Glycoside hydrolase family 19 protein</fullName>
    </submittedName>
</protein>
<dbReference type="InterPro" id="IPR023346">
    <property type="entry name" value="Lysozyme-like_dom_sf"/>
</dbReference>
<evidence type="ECO:0000313" key="2">
    <source>
        <dbReference type="Proteomes" id="UP000216225"/>
    </source>
</evidence>
<comment type="caution">
    <text evidence="1">The sequence shown here is derived from an EMBL/GenBank/DDBJ whole genome shotgun (WGS) entry which is preliminary data.</text>
</comment>
<organism evidence="1 2">
    <name type="scientific">Alicycliphilus denitrificans</name>
    <dbReference type="NCBI Taxonomy" id="179636"/>
    <lineage>
        <taxon>Bacteria</taxon>
        <taxon>Pseudomonadati</taxon>
        <taxon>Pseudomonadota</taxon>
        <taxon>Betaproteobacteria</taxon>
        <taxon>Burkholderiales</taxon>
        <taxon>Comamonadaceae</taxon>
        <taxon>Alicycliphilus</taxon>
    </lineage>
</organism>
<dbReference type="EMBL" id="NKDB02000001">
    <property type="protein sequence ID" value="RKJ99867.1"/>
    <property type="molecule type" value="Genomic_DNA"/>
</dbReference>
<dbReference type="GO" id="GO:0016787">
    <property type="term" value="F:hydrolase activity"/>
    <property type="evidence" value="ECO:0007669"/>
    <property type="project" value="UniProtKB-KW"/>
</dbReference>
<dbReference type="Gene3D" id="1.10.530.10">
    <property type="match status" value="1"/>
</dbReference>
<dbReference type="AlphaFoldDB" id="A0A420KIV6"/>
<name>A0A420KIV6_9BURK</name>
<dbReference type="PANTHER" id="PTHR34408:SF1">
    <property type="entry name" value="GLYCOSYL HYDROLASE FAMILY 19 DOMAIN-CONTAINING PROTEIN HI_1415"/>
    <property type="match status" value="1"/>
</dbReference>